<dbReference type="AlphaFoldDB" id="A0A7S4HUE6"/>
<evidence type="ECO:0000313" key="2">
    <source>
        <dbReference type="EMBL" id="CAE2209385.1"/>
    </source>
</evidence>
<feature type="compositionally biased region" description="Basic and acidic residues" evidence="1">
    <location>
        <begin position="41"/>
        <end position="52"/>
    </location>
</feature>
<gene>
    <name evidence="2" type="ORF">OAUR00152_LOCUS3948</name>
</gene>
<protein>
    <submittedName>
        <fullName evidence="2">Uncharacterized protein</fullName>
    </submittedName>
</protein>
<sequence length="232" mass="26277">MIHEMMGRNRLQHRKLALSCGPAVKPVPGEDAKSTASGDFMQKRVAESPREEEHEDSALPAPSSITQNSPQRRRRLRSQSVPYEWREASAEALPVVPVLKRSLSDLPKKTAASTKRSVSFDQIEVREYSLTLGDHVPASGGPPLSLGWDYDAKETTAVEKYEFAKESHRRTDRQLYLKSSTRRNILSFCCGFDEEEIQKAEMVAKGVRKNRKMARRLYVVESAGRKLKWFAS</sequence>
<name>A0A7S4HUE6_9STRA</name>
<reference evidence="2" key="1">
    <citation type="submission" date="2021-01" db="EMBL/GenBank/DDBJ databases">
        <authorList>
            <person name="Corre E."/>
            <person name="Pelletier E."/>
            <person name="Niang G."/>
            <person name="Scheremetjew M."/>
            <person name="Finn R."/>
            <person name="Kale V."/>
            <person name="Holt S."/>
            <person name="Cochrane G."/>
            <person name="Meng A."/>
            <person name="Brown T."/>
            <person name="Cohen L."/>
        </authorList>
    </citation>
    <scope>NUCLEOTIDE SEQUENCE</scope>
    <source>
        <strain evidence="2">Isolate 1302-5</strain>
    </source>
</reference>
<proteinExistence type="predicted"/>
<organism evidence="2">
    <name type="scientific">Odontella aurita</name>
    <dbReference type="NCBI Taxonomy" id="265563"/>
    <lineage>
        <taxon>Eukaryota</taxon>
        <taxon>Sar</taxon>
        <taxon>Stramenopiles</taxon>
        <taxon>Ochrophyta</taxon>
        <taxon>Bacillariophyta</taxon>
        <taxon>Mediophyceae</taxon>
        <taxon>Biddulphiophycidae</taxon>
        <taxon>Eupodiscales</taxon>
        <taxon>Odontellaceae</taxon>
        <taxon>Odontella</taxon>
    </lineage>
</organism>
<evidence type="ECO:0000256" key="1">
    <source>
        <dbReference type="SAM" id="MobiDB-lite"/>
    </source>
</evidence>
<feature type="region of interest" description="Disordered" evidence="1">
    <location>
        <begin position="21"/>
        <end position="77"/>
    </location>
</feature>
<accession>A0A7S4HUE6</accession>
<dbReference type="EMBL" id="HBKQ01005810">
    <property type="protein sequence ID" value="CAE2209385.1"/>
    <property type="molecule type" value="Transcribed_RNA"/>
</dbReference>